<dbReference type="EMBL" id="VCQT01000001">
    <property type="protein sequence ID" value="TMW15231.1"/>
    <property type="molecule type" value="Genomic_DNA"/>
</dbReference>
<protein>
    <recommendedName>
        <fullName evidence="4">Lipoprotein</fullName>
    </recommendedName>
</protein>
<accession>A0ABY2XQP9</accession>
<evidence type="ECO:0000313" key="3">
    <source>
        <dbReference type="Proteomes" id="UP000739180"/>
    </source>
</evidence>
<proteinExistence type="predicted"/>
<organism evidence="2 3">
    <name type="scientific">Alloalcanivorax gelatiniphagus</name>
    <dbReference type="NCBI Taxonomy" id="1194167"/>
    <lineage>
        <taxon>Bacteria</taxon>
        <taxon>Pseudomonadati</taxon>
        <taxon>Pseudomonadota</taxon>
        <taxon>Gammaproteobacteria</taxon>
        <taxon>Oceanospirillales</taxon>
        <taxon>Alcanivoracaceae</taxon>
        <taxon>Alloalcanivorax</taxon>
    </lineage>
</organism>
<evidence type="ECO:0000313" key="2">
    <source>
        <dbReference type="EMBL" id="TMW15231.1"/>
    </source>
</evidence>
<feature type="chain" id="PRO_5045738976" description="Lipoprotein" evidence="1">
    <location>
        <begin position="24"/>
        <end position="312"/>
    </location>
</feature>
<dbReference type="Proteomes" id="UP000739180">
    <property type="component" value="Unassembled WGS sequence"/>
</dbReference>
<reference evidence="2 3" key="1">
    <citation type="submission" date="2019-05" db="EMBL/GenBank/DDBJ databases">
        <title>Genome of Alcanivorax gelatiniphagus, an oil degrading marine bacteria.</title>
        <authorList>
            <person name="Kwon K.K."/>
        </authorList>
    </citation>
    <scope>NUCLEOTIDE SEQUENCE [LARGE SCALE GENOMIC DNA]</scope>
    <source>
        <strain evidence="2 3">MEBiC 08158</strain>
    </source>
</reference>
<evidence type="ECO:0000256" key="1">
    <source>
        <dbReference type="SAM" id="SignalP"/>
    </source>
</evidence>
<sequence length="312" mass="33610">MLIKKSLSASSVGLLGLCALLSACNDSSDNRAPEPSPANANTLVLSDENAAEALRLTLMDMPYRIPGTVFELIMYTSMGASRGSCVNDPEGTMESAMTGELPDRVLFDNCLVEDFYEMIFADGLVRFSFDNEQQLSPFTMTMEDYSLRTLYSDPYSEETFTANGTAHITPSPYGSGISGIRDLSGTLTTTYRQGDSQSPEQVSANWSFKDFNLEIGEGGRGPESLTMNGQLGSDTPLQGSVTLTTHITLYHSHDDMAINCPDSGDVTIEGSEGTSLNLAITDNETILVTLNGVTQTYDCDGFLAWAGGSFIF</sequence>
<dbReference type="PROSITE" id="PS51257">
    <property type="entry name" value="PROKAR_LIPOPROTEIN"/>
    <property type="match status" value="1"/>
</dbReference>
<comment type="caution">
    <text evidence="2">The sequence shown here is derived from an EMBL/GenBank/DDBJ whole genome shotgun (WGS) entry which is preliminary data.</text>
</comment>
<keyword evidence="1" id="KW-0732">Signal</keyword>
<feature type="signal peptide" evidence="1">
    <location>
        <begin position="1"/>
        <end position="23"/>
    </location>
</feature>
<name>A0ABY2XQP9_9GAMM</name>
<evidence type="ECO:0008006" key="4">
    <source>
        <dbReference type="Google" id="ProtNLM"/>
    </source>
</evidence>
<keyword evidence="3" id="KW-1185">Reference proteome</keyword>
<dbReference type="RefSeq" id="WP_138770624.1">
    <property type="nucleotide sequence ID" value="NZ_JBHSSX010000125.1"/>
</dbReference>
<gene>
    <name evidence="2" type="ORF">FGS76_00230</name>
</gene>